<comment type="caution">
    <text evidence="2">The sequence shown here is derived from an EMBL/GenBank/DDBJ whole genome shotgun (WGS) entry which is preliminary data.</text>
</comment>
<evidence type="ECO:0000313" key="2">
    <source>
        <dbReference type="EMBL" id="NCU18952.1"/>
    </source>
</evidence>
<dbReference type="Proteomes" id="UP000743899">
    <property type="component" value="Unassembled WGS sequence"/>
</dbReference>
<evidence type="ECO:0000313" key="3">
    <source>
        <dbReference type="Proteomes" id="UP000743899"/>
    </source>
</evidence>
<organism evidence="2 3">
    <name type="scientific">Pallidibacillus pasinlerensis</name>
    <dbReference type="NCBI Taxonomy" id="2703818"/>
    <lineage>
        <taxon>Bacteria</taxon>
        <taxon>Bacillati</taxon>
        <taxon>Bacillota</taxon>
        <taxon>Bacilli</taxon>
        <taxon>Bacillales</taxon>
        <taxon>Bacillaceae</taxon>
        <taxon>Pallidibacillus</taxon>
    </lineage>
</organism>
<evidence type="ECO:0000259" key="1">
    <source>
        <dbReference type="PROSITE" id="PS50965"/>
    </source>
</evidence>
<proteinExistence type="predicted"/>
<gene>
    <name evidence="2" type="ORF">GW534_14855</name>
</gene>
<protein>
    <submittedName>
        <fullName evidence="2">NERD domain-containing protein</fullName>
    </submittedName>
</protein>
<dbReference type="InterPro" id="IPR011528">
    <property type="entry name" value="NERD"/>
</dbReference>
<reference evidence="2 3" key="1">
    <citation type="submission" date="2020-01" db="EMBL/GenBank/DDBJ databases">
        <title>A novel Bacillus sp. from Pasinler.</title>
        <authorList>
            <person name="Adiguzel A."/>
            <person name="Ay H."/>
            <person name="Baltaci M.O."/>
        </authorList>
    </citation>
    <scope>NUCLEOTIDE SEQUENCE [LARGE SCALE GENOMIC DNA]</scope>
    <source>
        <strain evidence="2 3">P1</strain>
    </source>
</reference>
<dbReference type="PROSITE" id="PS50965">
    <property type="entry name" value="NERD"/>
    <property type="match status" value="1"/>
</dbReference>
<feature type="domain" description="NERD" evidence="1">
    <location>
        <begin position="16"/>
        <end position="130"/>
    </location>
</feature>
<keyword evidence="3" id="KW-1185">Reference proteome</keyword>
<dbReference type="EMBL" id="JAACYS010000096">
    <property type="protein sequence ID" value="NCU18952.1"/>
    <property type="molecule type" value="Genomic_DNA"/>
</dbReference>
<accession>A0ABX0ACZ5</accession>
<sequence length="281" mass="33598">MELPDDKKRYYHALKKGYEGERMFDRFLEQSLHNDCYVLNDLLLQHNNTTFQIDNLLIFSELVYPFEVKNFDGDYYYENEQIFSKSGLELVNPLNQLSKTESLLRKLLQSLNFPLPLSPKIVFINPEFTLYQAPLDKPFLFHSQLHRFFKQLNEQPSHLTEKHKWLANKLISLHISDYPVQQLPKYRYDELRKGIICENCSSFALEIVGQKCVCRECKHVEVVRDAILRSVWEYKLLFPDRVITTANIHEWCQIIESRRRIKRVLDENFEIVGSNRWISYK</sequence>
<name>A0ABX0ACZ5_9BACI</name>
<dbReference type="Pfam" id="PF08378">
    <property type="entry name" value="NERD"/>
    <property type="match status" value="1"/>
</dbReference>